<dbReference type="PANTHER" id="PTHR12634">
    <property type="entry name" value="SIT4 YEAST -ASSOCIATING PROTEIN-RELATED"/>
    <property type="match status" value="1"/>
</dbReference>
<dbReference type="InterPro" id="IPR007587">
    <property type="entry name" value="SAPS"/>
</dbReference>
<feature type="compositionally biased region" description="Basic and acidic residues" evidence="3">
    <location>
        <begin position="758"/>
        <end position="767"/>
    </location>
</feature>
<dbReference type="Pfam" id="PF04499">
    <property type="entry name" value="SAPS"/>
    <property type="match status" value="1"/>
</dbReference>
<keyword evidence="5" id="KW-1185">Reference proteome</keyword>
<feature type="compositionally biased region" description="Polar residues" evidence="3">
    <location>
        <begin position="708"/>
        <end position="730"/>
    </location>
</feature>
<gene>
    <name evidence="4" type="ORF">CAMP_LOCUS3951</name>
</gene>
<feature type="region of interest" description="Disordered" evidence="3">
    <location>
        <begin position="624"/>
        <end position="679"/>
    </location>
</feature>
<evidence type="ECO:0000256" key="3">
    <source>
        <dbReference type="SAM" id="MobiDB-lite"/>
    </source>
</evidence>
<evidence type="ECO:0000313" key="5">
    <source>
        <dbReference type="Proteomes" id="UP001152747"/>
    </source>
</evidence>
<dbReference type="EMBL" id="CANHGI010000002">
    <property type="protein sequence ID" value="CAI5441314.1"/>
    <property type="molecule type" value="Genomic_DNA"/>
</dbReference>
<dbReference type="Proteomes" id="UP001152747">
    <property type="component" value="Unassembled WGS sequence"/>
</dbReference>
<feature type="compositionally biased region" description="Polar residues" evidence="3">
    <location>
        <begin position="737"/>
        <end position="747"/>
    </location>
</feature>
<comment type="caution">
    <text evidence="4">The sequence shown here is derived from an EMBL/GenBank/DDBJ whole genome shotgun (WGS) entry which is preliminary data.</text>
</comment>
<keyword evidence="2" id="KW-0131">Cell cycle</keyword>
<dbReference type="GO" id="GO:0019903">
    <property type="term" value="F:protein phosphatase binding"/>
    <property type="evidence" value="ECO:0007669"/>
    <property type="project" value="InterPro"/>
</dbReference>
<dbReference type="GO" id="GO:0019888">
    <property type="term" value="F:protein phosphatase regulator activity"/>
    <property type="evidence" value="ECO:0007669"/>
    <property type="project" value="TreeGrafter"/>
</dbReference>
<sequence>MFWAKEDVEENSLIKLLNSPNFTLKDVLLNEFIVQESRYGKSTLVNYITKRENMIELLKLVIYPEFDETTPIKQQYRLSFIASELLTIRGNDLYQQALVTDEESVNLLIKFINDKTPMNHLIASFFAKLLECLLTKQFSLTFNILKSSDFLEKCLQNISLGAMECLLENLPRIPRVEDHRTVQEWIIEQNLLNRIVDLIDVTSTDDDNECLSDVFCEILKETRDRMYVDHGASDCLYDHFMNEEIIQKLVAKIVVAEDATNEQIVKQSGTIKAALKILDTYLTSNVVQNSPYQRINDDFGYEDIFEIKYMQYCELKKRDRDPEDNPDPDQYMFDYQRIVEGYIVNRSFNMFQTVMKDLDGPGMVWQPLLRLIVRLCNTNYLPTHETLLRVFQQLTFVKLFEKAKSLPKCSVLHSILQVIVSYVLYTKFNDHNGLSPVAEYLLRDSGLIKSIYDTAFNFMPFDDLVSAAGLRTFNMGMADVIYLSQHRFENGRMIAAILEKDERWEELEETINDYEVQHLRPEFLPDDSSSSNLPFEASGFMNNSKEWADGEAKLEMLEQAAGKTVTEISAESSQQFDADFGANFHDLETETPDEDEFRKLCSERASSCVSSNLSINSQAVNDWPGVTEDIGNSQLPQQQNESQQGDDWIWPKCPPSGETEVVQNSGPRPEQNWVEEENKAFATITAASTSANDEWADFSSFSSSSADNSQTNNQAFQNLQWPGTESQVQGENPDWPLNSSHDSQPTDPVTVGLASGISHDDSADDSSKNNSSSDA</sequence>
<accession>A0A9P1I9W0</accession>
<feature type="region of interest" description="Disordered" evidence="3">
    <location>
        <begin position="697"/>
        <end position="775"/>
    </location>
</feature>
<dbReference type="OrthoDB" id="295029at2759"/>
<protein>
    <submittedName>
        <fullName evidence="4">Uncharacterized protein</fullName>
    </submittedName>
</protein>
<proteinExistence type="inferred from homology"/>
<dbReference type="GO" id="GO:0005634">
    <property type="term" value="C:nucleus"/>
    <property type="evidence" value="ECO:0007669"/>
    <property type="project" value="TreeGrafter"/>
</dbReference>
<evidence type="ECO:0000313" key="4">
    <source>
        <dbReference type="EMBL" id="CAI5441314.1"/>
    </source>
</evidence>
<comment type="similarity">
    <text evidence="1">Belongs to the SAPS family.</text>
</comment>
<dbReference type="AlphaFoldDB" id="A0A9P1I9W0"/>
<dbReference type="PANTHER" id="PTHR12634:SF8">
    <property type="entry name" value="FIERY MOUNTAIN, ISOFORM D"/>
    <property type="match status" value="1"/>
</dbReference>
<evidence type="ECO:0000256" key="2">
    <source>
        <dbReference type="ARBA" id="ARBA00023306"/>
    </source>
</evidence>
<evidence type="ECO:0000256" key="1">
    <source>
        <dbReference type="ARBA" id="ARBA00006180"/>
    </source>
</evidence>
<organism evidence="4 5">
    <name type="scientific">Caenorhabditis angaria</name>
    <dbReference type="NCBI Taxonomy" id="860376"/>
    <lineage>
        <taxon>Eukaryota</taxon>
        <taxon>Metazoa</taxon>
        <taxon>Ecdysozoa</taxon>
        <taxon>Nematoda</taxon>
        <taxon>Chromadorea</taxon>
        <taxon>Rhabditida</taxon>
        <taxon>Rhabditina</taxon>
        <taxon>Rhabditomorpha</taxon>
        <taxon>Rhabditoidea</taxon>
        <taxon>Rhabditidae</taxon>
        <taxon>Peloderinae</taxon>
        <taxon>Caenorhabditis</taxon>
    </lineage>
</organism>
<feature type="compositionally biased region" description="Low complexity" evidence="3">
    <location>
        <begin position="632"/>
        <end position="643"/>
    </location>
</feature>
<feature type="compositionally biased region" description="Low complexity" evidence="3">
    <location>
        <begin position="697"/>
        <end position="707"/>
    </location>
</feature>
<name>A0A9P1I9W0_9PELO</name>
<reference evidence="4" key="1">
    <citation type="submission" date="2022-11" db="EMBL/GenBank/DDBJ databases">
        <authorList>
            <person name="Kikuchi T."/>
        </authorList>
    </citation>
    <scope>NUCLEOTIDE SEQUENCE</scope>
    <source>
        <strain evidence="4">PS1010</strain>
    </source>
</reference>
<dbReference type="GO" id="GO:0005829">
    <property type="term" value="C:cytosol"/>
    <property type="evidence" value="ECO:0007669"/>
    <property type="project" value="TreeGrafter"/>
</dbReference>